<dbReference type="InterPro" id="IPR050154">
    <property type="entry name" value="UbiB_kinase"/>
</dbReference>
<dbReference type="EMBL" id="BMJM01000005">
    <property type="protein sequence ID" value="GGE11791.1"/>
    <property type="molecule type" value="Genomic_DNA"/>
</dbReference>
<proteinExistence type="inferred from homology"/>
<dbReference type="PANTHER" id="PTHR10566">
    <property type="entry name" value="CHAPERONE-ACTIVITY OF BC1 COMPLEX CABC1 -RELATED"/>
    <property type="match status" value="1"/>
</dbReference>
<keyword evidence="4" id="KW-1185">Reference proteome</keyword>
<dbReference type="InterPro" id="IPR011009">
    <property type="entry name" value="Kinase-like_dom_sf"/>
</dbReference>
<reference evidence="3" key="2">
    <citation type="submission" date="2020-09" db="EMBL/GenBank/DDBJ databases">
        <authorList>
            <person name="Sun Q."/>
            <person name="Zhou Y."/>
        </authorList>
    </citation>
    <scope>NUCLEOTIDE SEQUENCE</scope>
    <source>
        <strain evidence="3">CGMCC 1.15519</strain>
    </source>
</reference>
<evidence type="ECO:0000313" key="4">
    <source>
        <dbReference type="Proteomes" id="UP000635071"/>
    </source>
</evidence>
<dbReference type="Proteomes" id="UP000635071">
    <property type="component" value="Unassembled WGS sequence"/>
</dbReference>
<dbReference type="SUPFAM" id="SSF56112">
    <property type="entry name" value="Protein kinase-like (PK-like)"/>
    <property type="match status" value="1"/>
</dbReference>
<dbReference type="AlphaFoldDB" id="A0A917E8R3"/>
<dbReference type="Pfam" id="PF03109">
    <property type="entry name" value="ABC1"/>
    <property type="match status" value="1"/>
</dbReference>
<gene>
    <name evidence="3" type="ORF">GCM10011529_17590</name>
</gene>
<evidence type="ECO:0000313" key="3">
    <source>
        <dbReference type="EMBL" id="GGE11791.1"/>
    </source>
</evidence>
<feature type="domain" description="ABC1 atypical kinase-like" evidence="2">
    <location>
        <begin position="90"/>
        <end position="342"/>
    </location>
</feature>
<dbReference type="PANTHER" id="PTHR10566:SF113">
    <property type="entry name" value="PROTEIN ACTIVITY OF BC1 COMPLEX KINASE 7, CHLOROPLASTIC"/>
    <property type="match status" value="1"/>
</dbReference>
<evidence type="ECO:0000259" key="2">
    <source>
        <dbReference type="Pfam" id="PF03109"/>
    </source>
</evidence>
<protein>
    <recommendedName>
        <fullName evidence="2">ABC1 atypical kinase-like domain-containing protein</fullName>
    </recommendedName>
</protein>
<name>A0A917E8R3_9SPHN</name>
<dbReference type="InterPro" id="IPR004147">
    <property type="entry name" value="ABC1_dom"/>
</dbReference>
<dbReference type="RefSeq" id="WP_188762570.1">
    <property type="nucleotide sequence ID" value="NZ_BMJM01000005.1"/>
</dbReference>
<sequence length="514" mass="56402">MTSTPTHLWRMLVWGRRLARHGALRPFEDPRAPRSIRFVARLARLGTNAPQTPDFAAGLSAVGPAAVKFGQALATRPDLIGIEAALDLVRLQDSLPPLPFAQMETVLNASYGKNSWRDYFKSIDPVAIGAASMAQVHAGITLDGRKVAIKMLRPGIEADLARAIDTYSWAAGHIELLGGEFARLRPRAVIATFKGWTEAELDLRREAASASELAETLLGEPDFIVPDIDWARSSRRVLVLDWVDGVKMNDTEGLAALDFDRRRLAEVLVNAFLAQAIGQGFFHADLHQGNLFVVPARDGHEARIAVIDFGIMGRINRRARMYLAEILFGLVTGNYKRVAEIHFEAGYVPPHHSVGAFATALRSVGEPIRGKRAKDVNITDLLEGLFSITRSFDMQVQPHLLLLQKTMVMVEGVALTLDPQVNMWEVAEPYVRGWVRDEMGPEAVIADRLVENNRALAQLPRIFRQWVAEHPIPGAAPEGPTLAPLPVRGARAGWSTPWLLLAAGLGAGAVHYLG</sequence>
<organism evidence="3 4">
    <name type="scientific">Sandarakinorhabdus glacialis</name>
    <dbReference type="NCBI Taxonomy" id="1614636"/>
    <lineage>
        <taxon>Bacteria</taxon>
        <taxon>Pseudomonadati</taxon>
        <taxon>Pseudomonadota</taxon>
        <taxon>Alphaproteobacteria</taxon>
        <taxon>Sphingomonadales</taxon>
        <taxon>Sphingosinicellaceae</taxon>
        <taxon>Sandarakinorhabdus</taxon>
    </lineage>
</organism>
<accession>A0A917E8R3</accession>
<comment type="similarity">
    <text evidence="1">Belongs to the protein kinase superfamily. ADCK protein kinase family.</text>
</comment>
<comment type="caution">
    <text evidence="3">The sequence shown here is derived from an EMBL/GenBank/DDBJ whole genome shotgun (WGS) entry which is preliminary data.</text>
</comment>
<reference evidence="3" key="1">
    <citation type="journal article" date="2014" name="Int. J. Syst. Evol. Microbiol.">
        <title>Complete genome sequence of Corynebacterium casei LMG S-19264T (=DSM 44701T), isolated from a smear-ripened cheese.</title>
        <authorList>
            <consortium name="US DOE Joint Genome Institute (JGI-PGF)"/>
            <person name="Walter F."/>
            <person name="Albersmeier A."/>
            <person name="Kalinowski J."/>
            <person name="Ruckert C."/>
        </authorList>
    </citation>
    <scope>NUCLEOTIDE SEQUENCE</scope>
    <source>
        <strain evidence="3">CGMCC 1.15519</strain>
    </source>
</reference>
<evidence type="ECO:0000256" key="1">
    <source>
        <dbReference type="ARBA" id="ARBA00009670"/>
    </source>
</evidence>